<protein>
    <submittedName>
        <fullName evidence="1">Cof-type HAD-IIB family hydrolase</fullName>
    </submittedName>
</protein>
<organism evidence="1 2">
    <name type="scientific">Saccharibacillus brassicae</name>
    <dbReference type="NCBI Taxonomy" id="2583377"/>
    <lineage>
        <taxon>Bacteria</taxon>
        <taxon>Bacillati</taxon>
        <taxon>Bacillota</taxon>
        <taxon>Bacilli</taxon>
        <taxon>Bacillales</taxon>
        <taxon>Paenibacillaceae</taxon>
        <taxon>Saccharibacillus</taxon>
    </lineage>
</organism>
<dbReference type="PANTHER" id="PTHR10000">
    <property type="entry name" value="PHOSPHOSERINE PHOSPHATASE"/>
    <property type="match status" value="1"/>
</dbReference>
<dbReference type="CDD" id="cd07517">
    <property type="entry name" value="HAD_HPP"/>
    <property type="match status" value="1"/>
</dbReference>
<dbReference type="SFLD" id="SFLDS00003">
    <property type="entry name" value="Haloacid_Dehalogenase"/>
    <property type="match status" value="1"/>
</dbReference>
<dbReference type="KEGG" id="saca:FFV09_15270"/>
<dbReference type="SUPFAM" id="SSF56784">
    <property type="entry name" value="HAD-like"/>
    <property type="match status" value="1"/>
</dbReference>
<keyword evidence="2" id="KW-1185">Reference proteome</keyword>
<dbReference type="InterPro" id="IPR036412">
    <property type="entry name" value="HAD-like_sf"/>
</dbReference>
<dbReference type="EMBL" id="CP041217">
    <property type="protein sequence ID" value="QDH22084.1"/>
    <property type="molecule type" value="Genomic_DNA"/>
</dbReference>
<evidence type="ECO:0000313" key="1">
    <source>
        <dbReference type="EMBL" id="QDH22084.1"/>
    </source>
</evidence>
<evidence type="ECO:0000313" key="2">
    <source>
        <dbReference type="Proteomes" id="UP000316968"/>
    </source>
</evidence>
<dbReference type="Pfam" id="PF08282">
    <property type="entry name" value="Hydrolase_3"/>
    <property type="match status" value="1"/>
</dbReference>
<dbReference type="Proteomes" id="UP000316968">
    <property type="component" value="Chromosome"/>
</dbReference>
<name>A0A4Y6UY62_SACBS</name>
<accession>A0A4Y6UY62</accession>
<dbReference type="SFLD" id="SFLDG01140">
    <property type="entry name" value="C2.B:_Phosphomannomutase_and_P"/>
    <property type="match status" value="1"/>
</dbReference>
<reference evidence="1 2" key="1">
    <citation type="submission" date="2019-06" db="EMBL/GenBank/DDBJ databases">
        <title>Saccharibacillus brassicae sp. nov., an endophytic bacterium isolated from Chinese cabbage seeds (Brassica pekinensis).</title>
        <authorList>
            <person name="Jiang L."/>
            <person name="Lee J."/>
            <person name="Kim S.W."/>
        </authorList>
    </citation>
    <scope>NUCLEOTIDE SEQUENCE [LARGE SCALE GENOMIC DNA]</scope>
    <source>
        <strain evidence="2">KCTC 43072 / ATSA2</strain>
    </source>
</reference>
<dbReference type="InterPro" id="IPR006379">
    <property type="entry name" value="HAD-SF_hydro_IIB"/>
</dbReference>
<proteinExistence type="predicted"/>
<dbReference type="NCBIfam" id="TIGR00099">
    <property type="entry name" value="Cof-subfamily"/>
    <property type="match status" value="1"/>
</dbReference>
<dbReference type="OrthoDB" id="9810101at2"/>
<sequence>MEPSIIFFDIDGTLVDERKQVPPSAKEAVLELKRRGHIVAIATGRPQFMFKEIREELGIDTYVSYSGQYVVLNGQVLYTNPIDTRAVEQMTEIALKHNHPVILIDDEQMTATVPDDEFVAQGFGMMLNYISLSTPDPHFYKERFVYQASLFCSEADEALYDAIFPSLSFIRWNPLSADVLPAGGSKLEGIRKITDKLGIPPERQYAFGDALNDLEMLGGIPNSVAMGNGLPEVKAVAKWITKTNEDDGIAHGLKMVGLL</sequence>
<dbReference type="PANTHER" id="PTHR10000:SF25">
    <property type="entry name" value="PHOSPHATASE YKRA-RELATED"/>
    <property type="match status" value="1"/>
</dbReference>
<dbReference type="AlphaFoldDB" id="A0A4Y6UY62"/>
<dbReference type="Gene3D" id="3.30.1240.10">
    <property type="match status" value="1"/>
</dbReference>
<dbReference type="Gene3D" id="3.40.50.1000">
    <property type="entry name" value="HAD superfamily/HAD-like"/>
    <property type="match status" value="1"/>
</dbReference>
<dbReference type="InterPro" id="IPR000150">
    <property type="entry name" value="Cof"/>
</dbReference>
<dbReference type="RefSeq" id="WP_141448628.1">
    <property type="nucleotide sequence ID" value="NZ_CP041217.1"/>
</dbReference>
<dbReference type="NCBIfam" id="TIGR01484">
    <property type="entry name" value="HAD-SF-IIB"/>
    <property type="match status" value="1"/>
</dbReference>
<dbReference type="GO" id="GO:0016791">
    <property type="term" value="F:phosphatase activity"/>
    <property type="evidence" value="ECO:0007669"/>
    <property type="project" value="UniProtKB-ARBA"/>
</dbReference>
<dbReference type="InterPro" id="IPR023214">
    <property type="entry name" value="HAD_sf"/>
</dbReference>
<gene>
    <name evidence="1" type="ORF">FFV09_15270</name>
</gene>
<dbReference type="GO" id="GO:0005829">
    <property type="term" value="C:cytosol"/>
    <property type="evidence" value="ECO:0007669"/>
    <property type="project" value="TreeGrafter"/>
</dbReference>
<keyword evidence="1" id="KW-0378">Hydrolase</keyword>
<dbReference type="GO" id="GO:0000287">
    <property type="term" value="F:magnesium ion binding"/>
    <property type="evidence" value="ECO:0007669"/>
    <property type="project" value="TreeGrafter"/>
</dbReference>